<dbReference type="EMBL" id="CP017768">
    <property type="protein sequence ID" value="AUB60008.1"/>
    <property type="molecule type" value="Genomic_DNA"/>
</dbReference>
<dbReference type="EMBL" id="CP017766">
    <property type="protein sequence ID" value="AUB56121.1"/>
    <property type="molecule type" value="Genomic_DNA"/>
</dbReference>
<proteinExistence type="predicted"/>
<accession>A0A2H4VPI3</accession>
<dbReference type="KEGG" id="msub:BK009_04520"/>
<reference evidence="3 4" key="1">
    <citation type="submission" date="2016-10" db="EMBL/GenBank/DDBJ databases">
        <title>Comparative genomics between deep and shallow subseafloor isolates.</title>
        <authorList>
            <person name="Ishii S."/>
            <person name="Miller J.R."/>
            <person name="Sutton G."/>
            <person name="Suzuki S."/>
            <person name="Methe B."/>
            <person name="Inagaki F."/>
            <person name="Imachi H."/>
        </authorList>
    </citation>
    <scope>NUCLEOTIDE SEQUENCE [LARGE SCALE GENOMIC DNA]</scope>
    <source>
        <strain evidence="2 3">A8p</strain>
        <strain evidence="1 4">MO-MB1</strain>
    </source>
</reference>
<dbReference type="OrthoDB" id="147774at2157"/>
<dbReference type="AlphaFoldDB" id="A0A2H4VPI3"/>
<keyword evidence="3" id="KW-1185">Reference proteome</keyword>
<accession>A0A2H4VDG5</accession>
<evidence type="ECO:0000313" key="4">
    <source>
        <dbReference type="Proteomes" id="UP000232806"/>
    </source>
</evidence>
<dbReference type="Proteomes" id="UP000232806">
    <property type="component" value="Chromosome"/>
</dbReference>
<dbReference type="GeneID" id="35124809"/>
<dbReference type="RefSeq" id="WP_100906096.1">
    <property type="nucleotide sequence ID" value="NZ_CP017766.1"/>
</dbReference>
<organism evidence="2 3">
    <name type="scientific">Methanobacterium subterraneum</name>
    <dbReference type="NCBI Taxonomy" id="59277"/>
    <lineage>
        <taxon>Archaea</taxon>
        <taxon>Methanobacteriati</taxon>
        <taxon>Methanobacteriota</taxon>
        <taxon>Methanomada group</taxon>
        <taxon>Methanobacteria</taxon>
        <taxon>Methanobacteriales</taxon>
        <taxon>Methanobacteriaceae</taxon>
        <taxon>Methanobacterium</taxon>
    </lineage>
</organism>
<name>A0A2H4VPI3_9EURY</name>
<evidence type="ECO:0000313" key="1">
    <source>
        <dbReference type="EMBL" id="AUB56121.1"/>
    </source>
</evidence>
<evidence type="ECO:0000313" key="3">
    <source>
        <dbReference type="Proteomes" id="UP000232631"/>
    </source>
</evidence>
<evidence type="ECO:0000313" key="2">
    <source>
        <dbReference type="EMBL" id="AUB60008.1"/>
    </source>
</evidence>
<protein>
    <submittedName>
        <fullName evidence="2">Uncharacterized protein</fullName>
    </submittedName>
</protein>
<sequence length="69" mass="7787">MLTDSKNPEDRGDLKIKMKIDEGSELYENIVQLKMPADGKMRLTDAASTKQLLRLIQSIPSPKAEPFKL</sequence>
<dbReference type="Proteomes" id="UP000232631">
    <property type="component" value="Chromosome"/>
</dbReference>
<gene>
    <name evidence="1" type="ORF">BK007_08975</name>
    <name evidence="2" type="ORF">BK009_04520</name>
</gene>